<reference evidence="1 2" key="1">
    <citation type="submission" date="2024-05" db="EMBL/GenBank/DDBJ databases">
        <title>The nuclear and mitochondrial genome assemblies of Tetragonisca angustula (Apidae: Meliponini), a tiny yet remarkable pollinator in the Neotropics.</title>
        <authorList>
            <person name="Ferrari R."/>
            <person name="Ricardo P.C."/>
            <person name="Dias F.C."/>
            <person name="Araujo N.S."/>
            <person name="Soares D.O."/>
            <person name="Zhou Q.-S."/>
            <person name="Zhu C.-D."/>
            <person name="Coutinho L."/>
            <person name="Airas M.C."/>
            <person name="Batista T.M."/>
        </authorList>
    </citation>
    <scope>NUCLEOTIDE SEQUENCE [LARGE SCALE GENOMIC DNA]</scope>
    <source>
        <strain evidence="1">ASF017062</strain>
        <tissue evidence="1">Abdomen</tissue>
    </source>
</reference>
<name>A0AAW1AHK6_9HYME</name>
<dbReference type="AlphaFoldDB" id="A0AAW1AHK6"/>
<sequence>MTRNISDETKFQTVAQVRYKGRDLFESTDRKMAKEKISKQNLGQPKAKETFVLVDRITEPRSNLMTDSASETRYSPRY</sequence>
<comment type="caution">
    <text evidence="1">The sequence shown here is derived from an EMBL/GenBank/DDBJ whole genome shotgun (WGS) entry which is preliminary data.</text>
</comment>
<evidence type="ECO:0000313" key="2">
    <source>
        <dbReference type="Proteomes" id="UP001432146"/>
    </source>
</evidence>
<gene>
    <name evidence="1" type="ORF">QLX08_001529</name>
</gene>
<keyword evidence="2" id="KW-1185">Reference proteome</keyword>
<evidence type="ECO:0000313" key="1">
    <source>
        <dbReference type="EMBL" id="KAK9308547.1"/>
    </source>
</evidence>
<proteinExistence type="predicted"/>
<protein>
    <submittedName>
        <fullName evidence="1">Uncharacterized protein</fullName>
    </submittedName>
</protein>
<accession>A0AAW1AHK6</accession>
<organism evidence="1 2">
    <name type="scientific">Tetragonisca angustula</name>
    <dbReference type="NCBI Taxonomy" id="166442"/>
    <lineage>
        <taxon>Eukaryota</taxon>
        <taxon>Metazoa</taxon>
        <taxon>Ecdysozoa</taxon>
        <taxon>Arthropoda</taxon>
        <taxon>Hexapoda</taxon>
        <taxon>Insecta</taxon>
        <taxon>Pterygota</taxon>
        <taxon>Neoptera</taxon>
        <taxon>Endopterygota</taxon>
        <taxon>Hymenoptera</taxon>
        <taxon>Apocrita</taxon>
        <taxon>Aculeata</taxon>
        <taxon>Apoidea</taxon>
        <taxon>Anthophila</taxon>
        <taxon>Apidae</taxon>
        <taxon>Tetragonisca</taxon>
    </lineage>
</organism>
<dbReference type="Proteomes" id="UP001432146">
    <property type="component" value="Unassembled WGS sequence"/>
</dbReference>
<dbReference type="EMBL" id="JAWNGG020000020">
    <property type="protein sequence ID" value="KAK9308547.1"/>
    <property type="molecule type" value="Genomic_DNA"/>
</dbReference>